<protein>
    <recommendedName>
        <fullName evidence="1">AMP-dependent synthetase/ligase domain-containing protein</fullName>
    </recommendedName>
</protein>
<dbReference type="Proteomes" id="UP000616885">
    <property type="component" value="Unassembled WGS sequence"/>
</dbReference>
<dbReference type="EMBL" id="JADCTT010000008">
    <property type="protein sequence ID" value="KAF9749240.1"/>
    <property type="molecule type" value="Genomic_DNA"/>
</dbReference>
<reference evidence="2" key="1">
    <citation type="submission" date="2020-10" db="EMBL/GenBank/DDBJ databases">
        <title>High-Quality Genome Resource of Clonostachys rosea strain S41 by Oxford Nanopore Long-Read Sequencing.</title>
        <authorList>
            <person name="Wang H."/>
        </authorList>
    </citation>
    <scope>NUCLEOTIDE SEQUENCE</scope>
    <source>
        <strain evidence="2">S41</strain>
    </source>
</reference>
<comment type="caution">
    <text evidence="2">The sequence shown here is derived from an EMBL/GenBank/DDBJ whole genome shotgun (WGS) entry which is preliminary data.</text>
</comment>
<feature type="domain" description="AMP-dependent synthetase/ligase" evidence="1">
    <location>
        <begin position="117"/>
        <end position="240"/>
    </location>
</feature>
<dbReference type="InterPro" id="IPR000873">
    <property type="entry name" value="AMP-dep_synth/lig_dom"/>
</dbReference>
<sequence>MAEELWRHTDPASTAMWRFIQSVNAKHNLNISDYKGLYRWSIDNVALFWEECWNFVGIKGEVDGKLKAFPEDAPMFPRPDFFSNSRLNFAENLLFPPLETPLDPASPATITLTELPGSLRETSWSELREAVRRCANALRQSPVDLKAGDIVAGYVSNHVEALVAMLAAASVGAVWTGISPDNGVSAVLDRLGQIGPKVLFADNGTVYNGKEWSSTSKTLEIVKELQQNAKTLKSVVVINNINTDLGLEDLSALGVVSIDYDSFLASSPADKPLTFEQLPPLSPFTSSTRAAQRVYPRLSFTQRWGP</sequence>
<evidence type="ECO:0000313" key="2">
    <source>
        <dbReference type="EMBL" id="KAF9749240.1"/>
    </source>
</evidence>
<dbReference type="PANTHER" id="PTHR42921">
    <property type="entry name" value="ACETOACETYL-COA SYNTHETASE"/>
    <property type="match status" value="1"/>
</dbReference>
<dbReference type="Pfam" id="PF00501">
    <property type="entry name" value="AMP-binding"/>
    <property type="match status" value="1"/>
</dbReference>
<name>A0A8H7N4U5_BIOOC</name>
<organism evidence="2 3">
    <name type="scientific">Bionectria ochroleuca</name>
    <name type="common">Gliocladium roseum</name>
    <dbReference type="NCBI Taxonomy" id="29856"/>
    <lineage>
        <taxon>Eukaryota</taxon>
        <taxon>Fungi</taxon>
        <taxon>Dikarya</taxon>
        <taxon>Ascomycota</taxon>
        <taxon>Pezizomycotina</taxon>
        <taxon>Sordariomycetes</taxon>
        <taxon>Hypocreomycetidae</taxon>
        <taxon>Hypocreales</taxon>
        <taxon>Bionectriaceae</taxon>
        <taxon>Clonostachys</taxon>
    </lineage>
</organism>
<proteinExistence type="predicted"/>
<dbReference type="SUPFAM" id="SSF56801">
    <property type="entry name" value="Acetyl-CoA synthetase-like"/>
    <property type="match status" value="1"/>
</dbReference>
<accession>A0A8H7N4U5</accession>
<evidence type="ECO:0000313" key="3">
    <source>
        <dbReference type="Proteomes" id="UP000616885"/>
    </source>
</evidence>
<dbReference type="InterPro" id="IPR042099">
    <property type="entry name" value="ANL_N_sf"/>
</dbReference>
<dbReference type="AlphaFoldDB" id="A0A8H7N4U5"/>
<dbReference type="Gene3D" id="3.40.50.12780">
    <property type="entry name" value="N-terminal domain of ligase-like"/>
    <property type="match status" value="1"/>
</dbReference>
<dbReference type="GO" id="GO:0030729">
    <property type="term" value="F:acetoacetate-CoA ligase activity"/>
    <property type="evidence" value="ECO:0007669"/>
    <property type="project" value="TreeGrafter"/>
</dbReference>
<dbReference type="PANTHER" id="PTHR42921:SF1">
    <property type="entry name" value="ACETOACETYL-COA SYNTHETASE"/>
    <property type="match status" value="1"/>
</dbReference>
<gene>
    <name evidence="2" type="ORF">IM811_017035</name>
</gene>
<evidence type="ECO:0000259" key="1">
    <source>
        <dbReference type="Pfam" id="PF00501"/>
    </source>
</evidence>